<reference evidence="1 2" key="1">
    <citation type="journal article" date="2014" name="Curr. Biol.">
        <title>The genome of the clonal raider ant Cerapachys biroi.</title>
        <authorList>
            <person name="Oxley P.R."/>
            <person name="Ji L."/>
            <person name="Fetter-Pruneda I."/>
            <person name="McKenzie S.K."/>
            <person name="Li C."/>
            <person name="Hu H."/>
            <person name="Zhang G."/>
            <person name="Kronauer D.J."/>
        </authorList>
    </citation>
    <scope>NUCLEOTIDE SEQUENCE [LARGE SCALE GENOMIC DNA]</scope>
</reference>
<gene>
    <name evidence="1" type="ORF">X777_09754</name>
</gene>
<evidence type="ECO:0000313" key="2">
    <source>
        <dbReference type="Proteomes" id="UP000053097"/>
    </source>
</evidence>
<dbReference type="Proteomes" id="UP000053097">
    <property type="component" value="Unassembled WGS sequence"/>
</dbReference>
<dbReference type="AlphaFoldDB" id="A0A026W653"/>
<accession>A0A026W653</accession>
<name>A0A026W653_OOCBI</name>
<dbReference type="OMA" id="CNIEDIS"/>
<organism evidence="1 2">
    <name type="scientific">Ooceraea biroi</name>
    <name type="common">Clonal raider ant</name>
    <name type="synonym">Cerapachys biroi</name>
    <dbReference type="NCBI Taxonomy" id="2015173"/>
    <lineage>
        <taxon>Eukaryota</taxon>
        <taxon>Metazoa</taxon>
        <taxon>Ecdysozoa</taxon>
        <taxon>Arthropoda</taxon>
        <taxon>Hexapoda</taxon>
        <taxon>Insecta</taxon>
        <taxon>Pterygota</taxon>
        <taxon>Neoptera</taxon>
        <taxon>Endopterygota</taxon>
        <taxon>Hymenoptera</taxon>
        <taxon>Apocrita</taxon>
        <taxon>Aculeata</taxon>
        <taxon>Formicoidea</taxon>
        <taxon>Formicidae</taxon>
        <taxon>Dorylinae</taxon>
        <taxon>Ooceraea</taxon>
    </lineage>
</organism>
<proteinExistence type="predicted"/>
<dbReference type="EMBL" id="KK107378">
    <property type="protein sequence ID" value="EZA51545.1"/>
    <property type="molecule type" value="Genomic_DNA"/>
</dbReference>
<sequence>MEQMEVNFENLLDEVSDEDSVLSDESAYCSDKSEDYEEITERPVPNAQLMAITGRTKMCAVYFYYSTGCSLAVCASCIIRLRGVELGTMYVVRKHEIDTHDGITGRWCSNCHDSLYTIFPCNMCPICTQ</sequence>
<protein>
    <submittedName>
        <fullName evidence="1">Uncharacterized protein</fullName>
    </submittedName>
</protein>
<evidence type="ECO:0000313" key="1">
    <source>
        <dbReference type="EMBL" id="EZA51545.1"/>
    </source>
</evidence>
<keyword evidence="2" id="KW-1185">Reference proteome</keyword>